<keyword evidence="2" id="KW-0813">Transport</keyword>
<dbReference type="InterPro" id="IPR001991">
    <property type="entry name" value="Na-dicarboxylate_symporter"/>
</dbReference>
<dbReference type="Proteomes" id="UP001589646">
    <property type="component" value="Unassembled WGS sequence"/>
</dbReference>
<proteinExistence type="predicted"/>
<feature type="transmembrane region" description="Helical" evidence="7">
    <location>
        <begin position="359"/>
        <end position="385"/>
    </location>
</feature>
<dbReference type="RefSeq" id="WP_346123941.1">
    <property type="nucleotide sequence ID" value="NZ_BAAAXC010000014.1"/>
</dbReference>
<dbReference type="SUPFAM" id="SSF118215">
    <property type="entry name" value="Proton glutamate symport protein"/>
    <property type="match status" value="1"/>
</dbReference>
<accession>A0ABV5PU88</accession>
<feature type="region of interest" description="Disordered" evidence="6">
    <location>
        <begin position="13"/>
        <end position="96"/>
    </location>
</feature>
<comment type="caution">
    <text evidence="8">The sequence shown here is derived from an EMBL/GenBank/DDBJ whole genome shotgun (WGS) entry which is preliminary data.</text>
</comment>
<keyword evidence="4 7" id="KW-1133">Transmembrane helix</keyword>
<keyword evidence="3 7" id="KW-0812">Transmembrane</keyword>
<comment type="subcellular location">
    <subcellularLocation>
        <location evidence="1">Membrane</location>
        <topology evidence="1">Multi-pass membrane protein</topology>
    </subcellularLocation>
</comment>
<feature type="transmembrane region" description="Helical" evidence="7">
    <location>
        <begin position="472"/>
        <end position="495"/>
    </location>
</feature>
<dbReference type="PANTHER" id="PTHR42865:SF1">
    <property type="entry name" value="AEROBIC C4-DICARBOXYLATE TRANSPORT PROTEIN"/>
    <property type="match status" value="1"/>
</dbReference>
<evidence type="ECO:0000256" key="1">
    <source>
        <dbReference type="ARBA" id="ARBA00004141"/>
    </source>
</evidence>
<protein>
    <submittedName>
        <fullName evidence="8">Cation:dicarboxylate symporter family transporter</fullName>
    </submittedName>
</protein>
<feature type="compositionally biased region" description="Gly residues" evidence="6">
    <location>
        <begin position="62"/>
        <end position="71"/>
    </location>
</feature>
<keyword evidence="9" id="KW-1185">Reference proteome</keyword>
<dbReference type="PANTHER" id="PTHR42865">
    <property type="entry name" value="PROTON/GLUTAMATE-ASPARTATE SYMPORTER"/>
    <property type="match status" value="1"/>
</dbReference>
<feature type="transmembrane region" description="Helical" evidence="7">
    <location>
        <begin position="323"/>
        <end position="347"/>
    </location>
</feature>
<feature type="region of interest" description="Disordered" evidence="6">
    <location>
        <begin position="139"/>
        <end position="169"/>
    </location>
</feature>
<evidence type="ECO:0000256" key="7">
    <source>
        <dbReference type="SAM" id="Phobius"/>
    </source>
</evidence>
<evidence type="ECO:0000256" key="6">
    <source>
        <dbReference type="SAM" id="MobiDB-lite"/>
    </source>
</evidence>
<keyword evidence="5 7" id="KW-0472">Membrane</keyword>
<dbReference type="EMBL" id="JBHMCE010000003">
    <property type="protein sequence ID" value="MFB9526787.1"/>
    <property type="molecule type" value="Genomic_DNA"/>
</dbReference>
<feature type="compositionally biased region" description="Low complexity" evidence="6">
    <location>
        <begin position="16"/>
        <end position="28"/>
    </location>
</feature>
<reference evidence="8 9" key="1">
    <citation type="submission" date="2024-09" db="EMBL/GenBank/DDBJ databases">
        <authorList>
            <person name="Sun Q."/>
            <person name="Mori K."/>
        </authorList>
    </citation>
    <scope>NUCLEOTIDE SEQUENCE [LARGE SCALE GENOMIC DNA]</scope>
    <source>
        <strain evidence="8 9">JCM 3323</strain>
    </source>
</reference>
<evidence type="ECO:0000256" key="3">
    <source>
        <dbReference type="ARBA" id="ARBA00022692"/>
    </source>
</evidence>
<name>A0ABV5PU88_9ACTN</name>
<evidence type="ECO:0000313" key="8">
    <source>
        <dbReference type="EMBL" id="MFB9526787.1"/>
    </source>
</evidence>
<evidence type="ECO:0000256" key="5">
    <source>
        <dbReference type="ARBA" id="ARBA00023136"/>
    </source>
</evidence>
<dbReference type="Pfam" id="PF00375">
    <property type="entry name" value="SDF"/>
    <property type="match status" value="1"/>
</dbReference>
<dbReference type="InterPro" id="IPR036458">
    <property type="entry name" value="Na:dicarbo_symporter_sf"/>
</dbReference>
<evidence type="ECO:0000313" key="9">
    <source>
        <dbReference type="Proteomes" id="UP001589646"/>
    </source>
</evidence>
<evidence type="ECO:0000256" key="4">
    <source>
        <dbReference type="ARBA" id="ARBA00022989"/>
    </source>
</evidence>
<organism evidence="8 9">
    <name type="scientific">Nonomuraea roseola</name>
    <dbReference type="NCBI Taxonomy" id="46179"/>
    <lineage>
        <taxon>Bacteria</taxon>
        <taxon>Bacillati</taxon>
        <taxon>Actinomycetota</taxon>
        <taxon>Actinomycetes</taxon>
        <taxon>Streptosporangiales</taxon>
        <taxon>Streptosporangiaceae</taxon>
        <taxon>Nonomuraea</taxon>
    </lineage>
</organism>
<sequence>MRLPTIVTTLRESRFRSSSSLSGAMTSSVPRSAASADLPSSRAARTGSRAHHPVGQLLRGPELGGAEGDGLLGPAELDQGDHGVQPVGRLVRGSPEGVGEPALRVELAGEGLQLGAVAQGDDGAEAAGRDVDDQDAVADEVDPLPHGRGLAFPAGRDRRRRFGSPGKGGWRRLGGLEGEGQNQVGDAQVADIAALGVGRQAEQGARAVVAQRQRAVPGDQEQPLPDRVQDGIGLVVGNLLDPGAGLQLTDAARQAAEAEAAKGGESSTVDFLLGIIPTTLVSAFTEGQVLQTLLVALLAGFALQAMGSRGAPILRGVEHIQRLVFRILAMIMWAAPVGAFGAIAAVVGSTGIKALESLAVIMVGFYATCALFVGLVLGPLLWLVARVGLWSLLRYLGREFLLILSTSSSESALPRLIAKMEHLGVSKPVVGITVPTGYSFNLDGTAIYLTMATLFVASATGAPLAVGEQVSLLLFMIIASKGAAGVTGAGLATLAGGLQSHRPDLVDGVGLIVGIDRFMSEARALTNFAGNAVATVLVATWTGEFDRARAGEVLAGRLPFDEATLLDEEQQPPVKDVEMSGV</sequence>
<gene>
    <name evidence="8" type="ORF">ACFFRN_09220</name>
</gene>
<evidence type="ECO:0000256" key="2">
    <source>
        <dbReference type="ARBA" id="ARBA00022448"/>
    </source>
</evidence>
<feature type="transmembrane region" description="Helical" evidence="7">
    <location>
        <begin position="446"/>
        <end position="466"/>
    </location>
</feature>
<dbReference type="Gene3D" id="1.10.3860.10">
    <property type="entry name" value="Sodium:dicarboxylate symporter"/>
    <property type="match status" value="1"/>
</dbReference>